<dbReference type="AlphaFoldDB" id="A0A9D2A2T6"/>
<dbReference type="GO" id="GO:0030313">
    <property type="term" value="C:cell envelope"/>
    <property type="evidence" value="ECO:0007669"/>
    <property type="project" value="UniProtKB-SubCell"/>
</dbReference>
<reference evidence="7" key="1">
    <citation type="journal article" date="2021" name="PeerJ">
        <title>Extensive microbial diversity within the chicken gut microbiome revealed by metagenomics and culture.</title>
        <authorList>
            <person name="Gilroy R."/>
            <person name="Ravi A."/>
            <person name="Getino M."/>
            <person name="Pursley I."/>
            <person name="Horton D.L."/>
            <person name="Alikhan N.F."/>
            <person name="Baker D."/>
            <person name="Gharbi K."/>
            <person name="Hall N."/>
            <person name="Watson M."/>
            <person name="Adriaenssens E.M."/>
            <person name="Foster-Nyarko E."/>
            <person name="Jarju S."/>
            <person name="Secka A."/>
            <person name="Antonio M."/>
            <person name="Oren A."/>
            <person name="Chaudhuri R.R."/>
            <person name="La Ragione R."/>
            <person name="Hildebrand F."/>
            <person name="Pallen M.J."/>
        </authorList>
    </citation>
    <scope>NUCLEOTIDE SEQUENCE</scope>
    <source>
        <strain evidence="7">ChiHjej12B11-24981</strain>
    </source>
</reference>
<feature type="signal peptide" evidence="5">
    <location>
        <begin position="1"/>
        <end position="23"/>
    </location>
</feature>
<dbReference type="InterPro" id="IPR050553">
    <property type="entry name" value="Thioredoxin_ResA/DsbE_sf"/>
</dbReference>
<sequence>MKKNIAWALAAGAVLLGACQSNTKTTITGTLTGVESDTLRAICEPLFSDSKSVEVPLVLQQGNFTLQLEPDTVPISVTIIPTPESGKPFDMTKRIDLLAFSGDQLTVKGDLKEYQVTGSDFYTAYNKLDEEMKPLNDSIKAIISRAMQMQQEGGAQDSIMKVVAPLEDLEKRAAGRCLEYIRQHPDEDLSVFLAWRTGEKQEEALELLGDKAKNGKLAAMYQFLDKIIKEEQEKAKAKENVSEGKTAPDFTLKDLQGKDLTLSSLRGKYVVLDFWGSWCGWCIKGIPEMKKYYEKYKGKMEILGIDCRDTEEKWKEAVEKHELPWLHVRNEGNPDVSTLYAIEGYPTKIVIDPEGKIAKIVVGEDPAFYEYLDELFK</sequence>
<dbReference type="GO" id="GO:0017004">
    <property type="term" value="P:cytochrome complex assembly"/>
    <property type="evidence" value="ECO:0007669"/>
    <property type="project" value="UniProtKB-KW"/>
</dbReference>
<dbReference type="Proteomes" id="UP000824023">
    <property type="component" value="Unassembled WGS sequence"/>
</dbReference>
<dbReference type="PANTHER" id="PTHR42852">
    <property type="entry name" value="THIOL:DISULFIDE INTERCHANGE PROTEIN DSBE"/>
    <property type="match status" value="1"/>
</dbReference>
<gene>
    <name evidence="7" type="ORF">H9819_03045</name>
</gene>
<dbReference type="PROSITE" id="PS51352">
    <property type="entry name" value="THIOREDOXIN_2"/>
    <property type="match status" value="1"/>
</dbReference>
<dbReference type="InterPro" id="IPR000866">
    <property type="entry name" value="AhpC/TSA"/>
</dbReference>
<protein>
    <submittedName>
        <fullName evidence="7">TlpA family protein disulfide reductase</fullName>
    </submittedName>
</protein>
<feature type="domain" description="Thioredoxin" evidence="6">
    <location>
        <begin position="241"/>
        <end position="377"/>
    </location>
</feature>
<keyword evidence="4" id="KW-0676">Redox-active center</keyword>
<evidence type="ECO:0000313" key="7">
    <source>
        <dbReference type="EMBL" id="HIZ01213.1"/>
    </source>
</evidence>
<evidence type="ECO:0000259" key="6">
    <source>
        <dbReference type="PROSITE" id="PS51352"/>
    </source>
</evidence>
<comment type="caution">
    <text evidence="7">The sequence shown here is derived from an EMBL/GenBank/DDBJ whole genome shotgun (WGS) entry which is preliminary data.</text>
</comment>
<dbReference type="CDD" id="cd02966">
    <property type="entry name" value="TlpA_like_family"/>
    <property type="match status" value="1"/>
</dbReference>
<dbReference type="GO" id="GO:0016209">
    <property type="term" value="F:antioxidant activity"/>
    <property type="evidence" value="ECO:0007669"/>
    <property type="project" value="InterPro"/>
</dbReference>
<proteinExistence type="predicted"/>
<dbReference type="Gene3D" id="3.40.30.10">
    <property type="entry name" value="Glutaredoxin"/>
    <property type="match status" value="1"/>
</dbReference>
<dbReference type="InterPro" id="IPR013766">
    <property type="entry name" value="Thioredoxin_domain"/>
</dbReference>
<dbReference type="GO" id="GO:0016491">
    <property type="term" value="F:oxidoreductase activity"/>
    <property type="evidence" value="ECO:0007669"/>
    <property type="project" value="InterPro"/>
</dbReference>
<reference evidence="7" key="2">
    <citation type="submission" date="2021-04" db="EMBL/GenBank/DDBJ databases">
        <authorList>
            <person name="Gilroy R."/>
        </authorList>
    </citation>
    <scope>NUCLEOTIDE SEQUENCE</scope>
    <source>
        <strain evidence="7">ChiHjej12B11-24981</strain>
    </source>
</reference>
<keyword evidence="2" id="KW-0201">Cytochrome c-type biogenesis</keyword>
<dbReference type="InterPro" id="IPR036249">
    <property type="entry name" value="Thioredoxin-like_sf"/>
</dbReference>
<evidence type="ECO:0000256" key="2">
    <source>
        <dbReference type="ARBA" id="ARBA00022748"/>
    </source>
</evidence>
<organism evidence="7 8">
    <name type="scientific">Candidatus Bacteroides merdipullorum</name>
    <dbReference type="NCBI Taxonomy" id="2838474"/>
    <lineage>
        <taxon>Bacteria</taxon>
        <taxon>Pseudomonadati</taxon>
        <taxon>Bacteroidota</taxon>
        <taxon>Bacteroidia</taxon>
        <taxon>Bacteroidales</taxon>
        <taxon>Bacteroidaceae</taxon>
        <taxon>Bacteroides</taxon>
    </lineage>
</organism>
<dbReference type="SUPFAM" id="SSF52833">
    <property type="entry name" value="Thioredoxin-like"/>
    <property type="match status" value="1"/>
</dbReference>
<evidence type="ECO:0000256" key="4">
    <source>
        <dbReference type="ARBA" id="ARBA00023284"/>
    </source>
</evidence>
<keyword evidence="5" id="KW-0732">Signal</keyword>
<dbReference type="EMBL" id="DXCK01000046">
    <property type="protein sequence ID" value="HIZ01213.1"/>
    <property type="molecule type" value="Genomic_DNA"/>
</dbReference>
<dbReference type="PROSITE" id="PS51257">
    <property type="entry name" value="PROKAR_LIPOPROTEIN"/>
    <property type="match status" value="1"/>
</dbReference>
<feature type="chain" id="PRO_5038952527" evidence="5">
    <location>
        <begin position="24"/>
        <end position="377"/>
    </location>
</feature>
<evidence type="ECO:0000256" key="5">
    <source>
        <dbReference type="SAM" id="SignalP"/>
    </source>
</evidence>
<evidence type="ECO:0000313" key="8">
    <source>
        <dbReference type="Proteomes" id="UP000824023"/>
    </source>
</evidence>
<accession>A0A9D2A2T6</accession>
<comment type="subcellular location">
    <subcellularLocation>
        <location evidence="1">Cell envelope</location>
    </subcellularLocation>
</comment>
<dbReference type="PANTHER" id="PTHR42852:SF6">
    <property type="entry name" value="THIOL:DISULFIDE INTERCHANGE PROTEIN DSBE"/>
    <property type="match status" value="1"/>
</dbReference>
<keyword evidence="3" id="KW-1015">Disulfide bond</keyword>
<dbReference type="Pfam" id="PF00578">
    <property type="entry name" value="AhpC-TSA"/>
    <property type="match status" value="1"/>
</dbReference>
<name>A0A9D2A2T6_9BACE</name>
<evidence type="ECO:0000256" key="1">
    <source>
        <dbReference type="ARBA" id="ARBA00004196"/>
    </source>
</evidence>
<evidence type="ECO:0000256" key="3">
    <source>
        <dbReference type="ARBA" id="ARBA00023157"/>
    </source>
</evidence>